<organism evidence="2 3">
    <name type="scientific">Solirubrobacter deserti</name>
    <dbReference type="NCBI Taxonomy" id="2282478"/>
    <lineage>
        <taxon>Bacteria</taxon>
        <taxon>Bacillati</taxon>
        <taxon>Actinomycetota</taxon>
        <taxon>Thermoleophilia</taxon>
        <taxon>Solirubrobacterales</taxon>
        <taxon>Solirubrobacteraceae</taxon>
        <taxon>Solirubrobacter</taxon>
    </lineage>
</organism>
<accession>A0ABT4RS93</accession>
<proteinExistence type="predicted"/>
<dbReference type="CDD" id="cd00198">
    <property type="entry name" value="vWFA"/>
    <property type="match status" value="1"/>
</dbReference>
<sequence>MTALHVGMERRVDFLTALRDNPPHDIQRLYWLARVTLVDRLEAIPVFDAVFASFFLGAPPQPAPAEEGESEAPEPQGEHEAAPMVMSEGTGKSASIHELRHRRAYGGAPDDLAELRRALDRHLPKIRSRRRRPDRRGQHLDLRRTLRHATRTGEITTLARRGRPLRTRPLLVLIDVSGSLREHTPDYLRFAWAARCEAFTFGTRLTRVTRQLRQRDVARALAEVSAVVEDADGGTRIGPALHEFVSTPRYADRARGALVIVLSDGLERGDPAQMAAAVHRLARLSHRLLWWSPLALHPEYEPVTRGMAAILGDIELAGARDIQTLMERVREL</sequence>
<dbReference type="Gene3D" id="3.40.50.410">
    <property type="entry name" value="von Willebrand factor, type A domain"/>
    <property type="match status" value="1"/>
</dbReference>
<dbReference type="Proteomes" id="UP001147700">
    <property type="component" value="Unassembled WGS sequence"/>
</dbReference>
<reference evidence="2" key="1">
    <citation type="submission" date="2022-10" db="EMBL/GenBank/DDBJ databases">
        <title>The WGS of Solirubrobacter sp. CPCC 204708.</title>
        <authorList>
            <person name="Jiang Z."/>
        </authorList>
    </citation>
    <scope>NUCLEOTIDE SEQUENCE</scope>
    <source>
        <strain evidence="2">CPCC 204708</strain>
    </source>
</reference>
<evidence type="ECO:0000313" key="3">
    <source>
        <dbReference type="Proteomes" id="UP001147700"/>
    </source>
</evidence>
<dbReference type="EMBL" id="JAPCID010000057">
    <property type="protein sequence ID" value="MDA0141462.1"/>
    <property type="molecule type" value="Genomic_DNA"/>
</dbReference>
<dbReference type="InterPro" id="IPR036465">
    <property type="entry name" value="vWFA_dom_sf"/>
</dbReference>
<keyword evidence="3" id="KW-1185">Reference proteome</keyword>
<dbReference type="Pfam" id="PF05762">
    <property type="entry name" value="VWA_CoxE"/>
    <property type="match status" value="1"/>
</dbReference>
<dbReference type="InterPro" id="IPR008912">
    <property type="entry name" value="Uncharacterised_CoxE"/>
</dbReference>
<evidence type="ECO:0000313" key="2">
    <source>
        <dbReference type="EMBL" id="MDA0141462.1"/>
    </source>
</evidence>
<dbReference type="PANTHER" id="PTHR39338">
    <property type="entry name" value="BLL5662 PROTEIN-RELATED"/>
    <property type="match status" value="1"/>
</dbReference>
<comment type="caution">
    <text evidence="2">The sequence shown here is derived from an EMBL/GenBank/DDBJ whole genome shotgun (WGS) entry which is preliminary data.</text>
</comment>
<evidence type="ECO:0000256" key="1">
    <source>
        <dbReference type="SAM" id="MobiDB-lite"/>
    </source>
</evidence>
<gene>
    <name evidence="2" type="ORF">OJ962_28470</name>
</gene>
<name>A0ABT4RS93_9ACTN</name>
<protein>
    <submittedName>
        <fullName evidence="2">VWA domain-containing protein</fullName>
    </submittedName>
</protein>
<dbReference type="PANTHER" id="PTHR39338:SF6">
    <property type="entry name" value="BLL5662 PROTEIN"/>
    <property type="match status" value="1"/>
</dbReference>
<dbReference type="SUPFAM" id="SSF53300">
    <property type="entry name" value="vWA-like"/>
    <property type="match status" value="1"/>
</dbReference>
<feature type="region of interest" description="Disordered" evidence="1">
    <location>
        <begin position="61"/>
        <end position="95"/>
    </location>
</feature>